<feature type="transmembrane region" description="Helical" evidence="5">
    <location>
        <begin position="184"/>
        <end position="202"/>
    </location>
</feature>
<dbReference type="Gene3D" id="1.10.3730.20">
    <property type="match status" value="1"/>
</dbReference>
<feature type="transmembrane region" description="Helical" evidence="5">
    <location>
        <begin position="273"/>
        <end position="289"/>
    </location>
</feature>
<feature type="transmembrane region" description="Helical" evidence="5">
    <location>
        <begin position="67"/>
        <end position="88"/>
    </location>
</feature>
<evidence type="ECO:0000256" key="5">
    <source>
        <dbReference type="SAM" id="Phobius"/>
    </source>
</evidence>
<evidence type="ECO:0000256" key="1">
    <source>
        <dbReference type="ARBA" id="ARBA00004141"/>
    </source>
</evidence>
<gene>
    <name evidence="7" type="ORF">M0R89_02385</name>
</gene>
<feature type="transmembrane region" description="Helical" evidence="5">
    <location>
        <begin position="38"/>
        <end position="55"/>
    </location>
</feature>
<proteinExistence type="predicted"/>
<keyword evidence="3 5" id="KW-1133">Transmembrane helix</keyword>
<feature type="transmembrane region" description="Helical" evidence="5">
    <location>
        <begin position="123"/>
        <end position="140"/>
    </location>
</feature>
<evidence type="ECO:0000313" key="7">
    <source>
        <dbReference type="EMBL" id="UPV74925.1"/>
    </source>
</evidence>
<dbReference type="EMBL" id="CP096659">
    <property type="protein sequence ID" value="UPV74925.1"/>
    <property type="molecule type" value="Genomic_DNA"/>
</dbReference>
<feature type="domain" description="EamA" evidence="6">
    <location>
        <begin position="154"/>
        <end position="289"/>
    </location>
</feature>
<comment type="subcellular location">
    <subcellularLocation>
        <location evidence="1">Membrane</location>
        <topology evidence="1">Multi-pass membrane protein</topology>
    </subcellularLocation>
</comment>
<dbReference type="PANTHER" id="PTHR32322:SF2">
    <property type="entry name" value="EAMA DOMAIN-CONTAINING PROTEIN"/>
    <property type="match status" value="1"/>
</dbReference>
<feature type="transmembrane region" description="Helical" evidence="5">
    <location>
        <begin position="94"/>
        <end position="116"/>
    </location>
</feature>
<feature type="transmembrane region" description="Helical" evidence="5">
    <location>
        <begin position="217"/>
        <end position="236"/>
    </location>
</feature>
<dbReference type="Proteomes" id="UP000830729">
    <property type="component" value="Chromosome"/>
</dbReference>
<dbReference type="AlphaFoldDB" id="A0A8U0HUZ5"/>
<feature type="transmembrane region" description="Helical" evidence="5">
    <location>
        <begin position="248"/>
        <end position="267"/>
    </location>
</feature>
<dbReference type="SUPFAM" id="SSF103481">
    <property type="entry name" value="Multidrug resistance efflux transporter EmrE"/>
    <property type="match status" value="2"/>
</dbReference>
<accession>A0A8U0HUZ5</accession>
<name>A0A8U0HUZ5_9EURY</name>
<dbReference type="KEGG" id="halx:M0R89_02385"/>
<dbReference type="Pfam" id="PF00892">
    <property type="entry name" value="EamA"/>
    <property type="match status" value="2"/>
</dbReference>
<evidence type="ECO:0000256" key="3">
    <source>
        <dbReference type="ARBA" id="ARBA00022989"/>
    </source>
</evidence>
<dbReference type="PANTHER" id="PTHR32322">
    <property type="entry name" value="INNER MEMBRANE TRANSPORTER"/>
    <property type="match status" value="1"/>
</dbReference>
<dbReference type="InterPro" id="IPR037185">
    <property type="entry name" value="EmrE-like"/>
</dbReference>
<evidence type="ECO:0000313" key="8">
    <source>
        <dbReference type="Proteomes" id="UP000830729"/>
    </source>
</evidence>
<dbReference type="GeneID" id="72184010"/>
<sequence>MSRYRNVALFVALAAVWGSAFMAIKAGLDYFPPVLFAAIRYDIAGVLMLAYAVYATDRWRPRTRGEWRLVAVGATLLIAGYHAFLFVGEQYTTSAVAAVIISLNPVLTTGCARLLLPSERLTPAGIAGLLLGLVGVVVLSDPNPNNLVTSDVVGQALVFAAAGSFALGSVLTRRIKAELPIETMEAWSMVLGALLMHAISFARPSESLAAVRWTPEAIWAMAYLSVAASALGFLVYFDLLDRLGPIEINLVSYVAPVFAAISGWWFLGEVIDLTTVAGFLVIFAGFCLVKREALARELPKLRAVVSR</sequence>
<dbReference type="InterPro" id="IPR050638">
    <property type="entry name" value="AA-Vitamin_Transporters"/>
</dbReference>
<evidence type="ECO:0000256" key="2">
    <source>
        <dbReference type="ARBA" id="ARBA00022692"/>
    </source>
</evidence>
<protein>
    <submittedName>
        <fullName evidence="7">EamA family transporter</fullName>
    </submittedName>
</protein>
<evidence type="ECO:0000256" key="4">
    <source>
        <dbReference type="ARBA" id="ARBA00023136"/>
    </source>
</evidence>
<reference evidence="7 8" key="1">
    <citation type="submission" date="2022-04" db="EMBL/GenBank/DDBJ databases">
        <title>Diverse halophilic archaea isolated from saline environments.</title>
        <authorList>
            <person name="Cui H.-L."/>
        </authorList>
    </citation>
    <scope>NUCLEOTIDE SEQUENCE [LARGE SCALE GENOMIC DNA]</scope>
    <source>
        <strain evidence="7 8">XZYJT49</strain>
    </source>
</reference>
<keyword evidence="2 5" id="KW-0812">Transmembrane</keyword>
<keyword evidence="8" id="KW-1185">Reference proteome</keyword>
<dbReference type="RefSeq" id="WP_248650968.1">
    <property type="nucleotide sequence ID" value="NZ_CP096659.1"/>
</dbReference>
<evidence type="ECO:0000259" key="6">
    <source>
        <dbReference type="Pfam" id="PF00892"/>
    </source>
</evidence>
<keyword evidence="4 5" id="KW-0472">Membrane</keyword>
<dbReference type="InterPro" id="IPR000620">
    <property type="entry name" value="EamA_dom"/>
</dbReference>
<organism evidence="7 8">
    <name type="scientific">Halorussus limi</name>
    <dbReference type="NCBI Taxonomy" id="2938695"/>
    <lineage>
        <taxon>Archaea</taxon>
        <taxon>Methanobacteriati</taxon>
        <taxon>Methanobacteriota</taxon>
        <taxon>Stenosarchaea group</taxon>
        <taxon>Halobacteria</taxon>
        <taxon>Halobacteriales</taxon>
        <taxon>Haladaptataceae</taxon>
        <taxon>Halorussus</taxon>
    </lineage>
</organism>
<dbReference type="GO" id="GO:0016020">
    <property type="term" value="C:membrane"/>
    <property type="evidence" value="ECO:0007669"/>
    <property type="project" value="UniProtKB-SubCell"/>
</dbReference>
<feature type="transmembrane region" description="Helical" evidence="5">
    <location>
        <begin position="152"/>
        <end position="172"/>
    </location>
</feature>
<feature type="domain" description="EamA" evidence="6">
    <location>
        <begin position="8"/>
        <end position="140"/>
    </location>
</feature>